<organism evidence="5 6">
    <name type="scientific">Dechloromonas hankyongensis</name>
    <dbReference type="NCBI Taxonomy" id="2908002"/>
    <lineage>
        <taxon>Bacteria</taxon>
        <taxon>Pseudomonadati</taxon>
        <taxon>Pseudomonadota</taxon>
        <taxon>Betaproteobacteria</taxon>
        <taxon>Rhodocyclales</taxon>
        <taxon>Azonexaceae</taxon>
        <taxon>Dechloromonas</taxon>
    </lineage>
</organism>
<dbReference type="Proteomes" id="UP001165384">
    <property type="component" value="Unassembled WGS sequence"/>
</dbReference>
<proteinExistence type="predicted"/>
<comment type="caution">
    <text evidence="5">The sequence shown here is derived from an EMBL/GenBank/DDBJ whole genome shotgun (WGS) entry which is preliminary data.</text>
</comment>
<feature type="domain" description="EAL" evidence="3">
    <location>
        <begin position="483"/>
        <end position="736"/>
    </location>
</feature>
<accession>A0ABS9K7G5</accession>
<dbReference type="InterPro" id="IPR021800">
    <property type="entry name" value="DUF3369"/>
</dbReference>
<evidence type="ECO:0000313" key="6">
    <source>
        <dbReference type="Proteomes" id="UP001165384"/>
    </source>
</evidence>
<dbReference type="InterPro" id="IPR029787">
    <property type="entry name" value="Nucleotide_cyclase"/>
</dbReference>
<dbReference type="PANTHER" id="PTHR33121">
    <property type="entry name" value="CYCLIC DI-GMP PHOSPHODIESTERASE PDEF"/>
    <property type="match status" value="1"/>
</dbReference>
<dbReference type="SUPFAM" id="SSF141868">
    <property type="entry name" value="EAL domain-like"/>
    <property type="match status" value="1"/>
</dbReference>
<gene>
    <name evidence="5" type="ORF">LZ012_18670</name>
</gene>
<dbReference type="CDD" id="cd01948">
    <property type="entry name" value="EAL"/>
    <property type="match status" value="1"/>
</dbReference>
<protein>
    <submittedName>
        <fullName evidence="5">EAL domain-containing protein</fullName>
    </submittedName>
</protein>
<dbReference type="InterPro" id="IPR050706">
    <property type="entry name" value="Cyclic-di-GMP_PDE-like"/>
</dbReference>
<reference evidence="5" key="1">
    <citation type="submission" date="2022-01" db="EMBL/GenBank/DDBJ databases">
        <authorList>
            <person name="Jo J.-H."/>
            <person name="Im W.-T."/>
        </authorList>
    </citation>
    <scope>NUCLEOTIDE SEQUENCE</scope>
    <source>
        <strain evidence="5">XY25</strain>
    </source>
</reference>
<dbReference type="InterPro" id="IPR043128">
    <property type="entry name" value="Rev_trsase/Diguanyl_cyclase"/>
</dbReference>
<dbReference type="Gene3D" id="3.40.50.2300">
    <property type="match status" value="1"/>
</dbReference>
<dbReference type="PANTHER" id="PTHR33121:SF79">
    <property type="entry name" value="CYCLIC DI-GMP PHOSPHODIESTERASE PDED-RELATED"/>
    <property type="match status" value="1"/>
</dbReference>
<evidence type="ECO:0000256" key="1">
    <source>
        <dbReference type="PROSITE-ProRule" id="PRU00169"/>
    </source>
</evidence>
<dbReference type="SMART" id="SM00267">
    <property type="entry name" value="GGDEF"/>
    <property type="match status" value="1"/>
</dbReference>
<dbReference type="Gene3D" id="3.30.70.270">
    <property type="match status" value="1"/>
</dbReference>
<evidence type="ECO:0000259" key="4">
    <source>
        <dbReference type="PROSITE" id="PS50887"/>
    </source>
</evidence>
<dbReference type="InterPro" id="IPR001789">
    <property type="entry name" value="Sig_transdc_resp-reg_receiver"/>
</dbReference>
<keyword evidence="1" id="KW-0597">Phosphoprotein</keyword>
<name>A0ABS9K7G5_9RHOO</name>
<evidence type="ECO:0000259" key="2">
    <source>
        <dbReference type="PROSITE" id="PS50110"/>
    </source>
</evidence>
<evidence type="ECO:0000259" key="3">
    <source>
        <dbReference type="PROSITE" id="PS50883"/>
    </source>
</evidence>
<dbReference type="SUPFAM" id="SSF52172">
    <property type="entry name" value="CheY-like"/>
    <property type="match status" value="1"/>
</dbReference>
<dbReference type="Pfam" id="PF00990">
    <property type="entry name" value="GGDEF"/>
    <property type="match status" value="1"/>
</dbReference>
<keyword evidence="6" id="KW-1185">Reference proteome</keyword>
<dbReference type="PROSITE" id="PS50883">
    <property type="entry name" value="EAL"/>
    <property type="match status" value="1"/>
</dbReference>
<dbReference type="Gene3D" id="3.20.20.450">
    <property type="entry name" value="EAL domain"/>
    <property type="match status" value="1"/>
</dbReference>
<feature type="domain" description="Response regulatory" evidence="2">
    <location>
        <begin position="28"/>
        <end position="152"/>
    </location>
</feature>
<dbReference type="EMBL" id="JAKLTN010000007">
    <property type="protein sequence ID" value="MCG2579020.1"/>
    <property type="molecule type" value="Genomic_DNA"/>
</dbReference>
<sequence>MQLDDETIDFMADEAPPAEPRDHGDMWKLLVVDDDEEVHEATRFALQGIFLCGRRLQLIPAHSAVEAAAIMERDAEIAVLLLDVVMESPDAGLRLVKHIRQDLQRTEVRIVLRTGQPGQAPELEVIRDYDINDYKTKAELTHTRLITTLIAAIRSYEQLQALNDNQRGLEMVVSGAAELMQAGSLAAFAKQALAQVCALLRLPCDGLLCAEKGAQLAAATSEDVYIVAATGNLAGYSGQRLDHLGDPDVAAAIKDCINRRRHSFGQRHVALYLRERNQEAVLFVRSNKALTTVERQLAEVFAANIATCFGNVRLVERLNYIAYHDPLTGLANRTRFLADLAKAGVLAKPGQVVCLLDVIRFTDINNSLGQEVGDRLLVAIARRLSYACRDCRVAHIGADRFGLLGDAAQLAPERMLDLVADPFAAGEHQLQVGVNLGYCRISGREAGDTLFKHADLALGQARLSPNLRHIDFTPDMEARTHWRLDVIRQLRHDFQAGRLEVWFQPQVSLTDGHLVGLEALARWPGNGGFVHPPEVFIKLAEDAGLIGELGAWVLERSCATYRSLRDTGRALHHIAVNVSMPQFRQPDFPERVMDILAAHDMPATALELEITESLLLDEPAVVLRNLETLRQAGVLISIDDFGTGYSSLSYLRQLPVDCLKIDRSFVLEIDRGKGDLFAQTIVELAHKLGIDTVAEGVETQAQVERLRELGCDTVQGFLYAHPMPASELAQWCDGRGAGGRMVS</sequence>
<dbReference type="Pfam" id="PF11849">
    <property type="entry name" value="DUF3369"/>
    <property type="match status" value="1"/>
</dbReference>
<dbReference type="RefSeq" id="WP_275712449.1">
    <property type="nucleotide sequence ID" value="NZ_JAKLTN010000007.1"/>
</dbReference>
<evidence type="ECO:0000313" key="5">
    <source>
        <dbReference type="EMBL" id="MCG2579020.1"/>
    </source>
</evidence>
<feature type="domain" description="GGDEF" evidence="4">
    <location>
        <begin position="349"/>
        <end position="475"/>
    </location>
</feature>
<dbReference type="PROSITE" id="PS50110">
    <property type="entry name" value="RESPONSE_REGULATORY"/>
    <property type="match status" value="1"/>
</dbReference>
<dbReference type="NCBIfam" id="TIGR00254">
    <property type="entry name" value="GGDEF"/>
    <property type="match status" value="1"/>
</dbReference>
<dbReference type="Pfam" id="PF00563">
    <property type="entry name" value="EAL"/>
    <property type="match status" value="1"/>
</dbReference>
<dbReference type="PROSITE" id="PS50887">
    <property type="entry name" value="GGDEF"/>
    <property type="match status" value="1"/>
</dbReference>
<dbReference type="CDD" id="cd01949">
    <property type="entry name" value="GGDEF"/>
    <property type="match status" value="1"/>
</dbReference>
<dbReference type="SMART" id="SM00052">
    <property type="entry name" value="EAL"/>
    <property type="match status" value="1"/>
</dbReference>
<feature type="modified residue" description="4-aspartylphosphate" evidence="1">
    <location>
        <position position="83"/>
    </location>
</feature>
<dbReference type="InterPro" id="IPR035919">
    <property type="entry name" value="EAL_sf"/>
</dbReference>
<dbReference type="InterPro" id="IPR011006">
    <property type="entry name" value="CheY-like_superfamily"/>
</dbReference>
<dbReference type="InterPro" id="IPR000160">
    <property type="entry name" value="GGDEF_dom"/>
</dbReference>
<dbReference type="SUPFAM" id="SSF55073">
    <property type="entry name" value="Nucleotide cyclase"/>
    <property type="match status" value="1"/>
</dbReference>
<dbReference type="InterPro" id="IPR001633">
    <property type="entry name" value="EAL_dom"/>
</dbReference>